<dbReference type="Proteomes" id="UP001162483">
    <property type="component" value="Unassembled WGS sequence"/>
</dbReference>
<feature type="region of interest" description="Disordered" evidence="1">
    <location>
        <begin position="61"/>
        <end position="125"/>
    </location>
</feature>
<feature type="compositionally biased region" description="Low complexity" evidence="1">
    <location>
        <begin position="1042"/>
        <end position="1052"/>
    </location>
</feature>
<sequence length="1370" mass="152309">MPLKLQENPNMTRPIQDARVRWKPLLTCRETDEECAVFAALDINCGDAGDNVEKIVEVTSAVNEDSVTNEDEEELNSDEEHGDSVAPYPLAQDFPLSESKETCTIQDSSSELEDSSTSNAPQEPIRSTLVVTSEAEPHFASPEASQRLEERHGAIRTWSDSPVEQQSTSSSEIDLVLKAGIGNVGECLMACFDTDEELDSLPPLNTTLQSLKDEGRESDESGRQTSMEVRLAEDGNYFADQREVYEEDLGKLPSQPEENATSTHFTVDSDDLEECKKNVKTMVLDTQGTISETEMLKDAPLEDMPEEVCVFACYDSGEDPEDVMFLDRSSLLAEIYRQQEEAANYISNQTSYMNDLKDQQEVQAEDTNADESTTEASSEATSTLHTSAKVHEKYHDTNQFSIQEVTGETEVETLLVYKMYKEDTFVSISGEKHSKSSEGNAPLRDRLEQNRLNWLESTNENMSKTKIKEVDKTPSTQTQPLTSLSASPEDQVTESFESWRCNKHEEATAQTISEVQGTLEKCPYFLQPDIPTSDASTIGLLQHQIQETFSVENEDSTKLETDESKDEDNCPVCKEPQDQESVLHCDNPKLQQEDSLDSELKNKSVHESHLEIISEKWVPTITQSEHKLDTTKHSQLSDGYFASCTRASEAVSVESTFMILQNQEPSIKKDLDNLDERQPTQRDLFPSCTSIQTNAPFTGQLVEKELLAMIKPIKTTPSRDAKDSIDPSEIHESQTRLKRSVDKNLCAASELDTNSNDSLPEMVDRSKEDIAKTPEESPELVDTEPTSSSISVRDVHPRSDSAFIDVASKPRMPKVEMSSDILEMSKLLQGSFGKTETFDQSIRCSPSETITSVPSVVKLVDNDETSKVKDGESSAQDNISTVKKKQDDVEGCPDKPAISELTSREKITSTASSSEKNLLGRASTSFMSGNTSSEKDHTQERLNAHQKPVENICCVNEPSLRESLRQSKVYSREQDRCVNSSYLRDVRTSKKSQVEQFSSKVNYQVKLSEMDNECPLSMHVTPHAEAAMPPAENNLDTKKPRSPVSKVPPAKSLTPMPGESLHDQKVVRPLAASEMLGTKKLSSAVPESSSIATMQSTETPMTSRCTRSIPLQEKVGKKIQLTCPPSEPSSSSDSELTSRGQEMPLLRDTSDVTLLGITKPLLRQRGCEMLSHRGSCNDTESNDDSLPELEEPDMSEPRTSSSQNQLTHCVGSGEECVSKAKQSRSEKKARKAMSKLGLRQIHGVTRITIRKSKNILFVITKPDVFKSPASDIYIVFGEAKIEDLSQQVHKAAAEKFKVPMEHSPLITETAPTLTIKEESEDEEEVDETGLEVRDIELVMAQANVSRAKAVRALRHNNNDIVNAIMVRTLW</sequence>
<dbReference type="PROSITE" id="PS51151">
    <property type="entry name" value="NAC_AB"/>
    <property type="match status" value="1"/>
</dbReference>
<feature type="compositionally biased region" description="Polar residues" evidence="1">
    <location>
        <begin position="1085"/>
        <end position="1104"/>
    </location>
</feature>
<organism evidence="3 4">
    <name type="scientific">Staurois parvus</name>
    <dbReference type="NCBI Taxonomy" id="386267"/>
    <lineage>
        <taxon>Eukaryota</taxon>
        <taxon>Metazoa</taxon>
        <taxon>Chordata</taxon>
        <taxon>Craniata</taxon>
        <taxon>Vertebrata</taxon>
        <taxon>Euteleostomi</taxon>
        <taxon>Amphibia</taxon>
        <taxon>Batrachia</taxon>
        <taxon>Anura</taxon>
        <taxon>Neobatrachia</taxon>
        <taxon>Ranoidea</taxon>
        <taxon>Ranidae</taxon>
        <taxon>Staurois</taxon>
    </lineage>
</organism>
<feature type="compositionally biased region" description="Polar residues" evidence="1">
    <location>
        <begin position="1197"/>
        <end position="1207"/>
    </location>
</feature>
<feature type="region of interest" description="Disordered" evidence="1">
    <location>
        <begin position="864"/>
        <end position="944"/>
    </location>
</feature>
<feature type="region of interest" description="Disordered" evidence="1">
    <location>
        <begin position="1079"/>
        <end position="1104"/>
    </location>
</feature>
<feature type="compositionally biased region" description="Polar residues" evidence="1">
    <location>
        <begin position="908"/>
        <end position="932"/>
    </location>
</feature>
<keyword evidence="4" id="KW-1185">Reference proteome</keyword>
<accession>A0ABN9EG69</accession>
<evidence type="ECO:0000313" key="4">
    <source>
        <dbReference type="Proteomes" id="UP001162483"/>
    </source>
</evidence>
<feature type="region of interest" description="Disordered" evidence="1">
    <location>
        <begin position="770"/>
        <end position="794"/>
    </location>
</feature>
<feature type="region of interest" description="Disordered" evidence="1">
    <location>
        <begin position="202"/>
        <end position="225"/>
    </location>
</feature>
<protein>
    <recommendedName>
        <fullName evidence="2">NAC-A/B domain-containing protein</fullName>
    </recommendedName>
</protein>
<evidence type="ECO:0000256" key="1">
    <source>
        <dbReference type="SAM" id="MobiDB-lite"/>
    </source>
</evidence>
<feature type="region of interest" description="Disordered" evidence="1">
    <location>
        <begin position="456"/>
        <end position="490"/>
    </location>
</feature>
<dbReference type="SMART" id="SM01407">
    <property type="entry name" value="NAC"/>
    <property type="match status" value="1"/>
</dbReference>
<feature type="region of interest" description="Disordered" evidence="1">
    <location>
        <begin position="429"/>
        <end position="448"/>
    </location>
</feature>
<feature type="region of interest" description="Disordered" evidence="1">
    <location>
        <begin position="360"/>
        <end position="386"/>
    </location>
</feature>
<feature type="compositionally biased region" description="Basic and acidic residues" evidence="1">
    <location>
        <begin position="211"/>
        <end position="222"/>
    </location>
</feature>
<feature type="domain" description="NAC-A/B" evidence="2">
    <location>
        <begin position="1223"/>
        <end position="1288"/>
    </location>
</feature>
<evidence type="ECO:0000313" key="3">
    <source>
        <dbReference type="EMBL" id="CAI9583020.1"/>
    </source>
</evidence>
<feature type="compositionally biased region" description="Polar residues" evidence="1">
    <location>
        <begin position="473"/>
        <end position="490"/>
    </location>
</feature>
<proteinExistence type="predicted"/>
<dbReference type="PANTHER" id="PTHR21713">
    <property type="entry name" value="NASCENT POLYPEPTIDE ASSOCIATED COMPLEX ALPHA SUBUNIT-RELATED"/>
    <property type="match status" value="1"/>
</dbReference>
<gene>
    <name evidence="3" type="ORF">SPARVUS_LOCUS9748970</name>
</gene>
<evidence type="ECO:0000259" key="2">
    <source>
        <dbReference type="PROSITE" id="PS51151"/>
    </source>
</evidence>
<feature type="region of interest" description="Disordered" evidence="1">
    <location>
        <begin position="132"/>
        <end position="151"/>
    </location>
</feature>
<dbReference type="CDD" id="cd22054">
    <property type="entry name" value="NAC_NACA"/>
    <property type="match status" value="1"/>
</dbReference>
<feature type="region of interest" description="Disordered" evidence="1">
    <location>
        <begin position="1117"/>
        <end position="1147"/>
    </location>
</feature>
<dbReference type="Gene3D" id="1.10.8.10">
    <property type="entry name" value="DNA helicase RuvA subunit, C-terminal domain"/>
    <property type="match status" value="1"/>
</dbReference>
<comment type="caution">
    <text evidence="3">The sequence shown here is derived from an EMBL/GenBank/DDBJ whole genome shotgun (WGS) entry which is preliminary data.</text>
</comment>
<feature type="region of interest" description="Disordered" evidence="1">
    <location>
        <begin position="717"/>
        <end position="741"/>
    </location>
</feature>
<name>A0ABN9EG69_9NEOB</name>
<feature type="compositionally biased region" description="Acidic residues" evidence="1">
    <location>
        <begin position="1180"/>
        <end position="1194"/>
    </location>
</feature>
<dbReference type="InterPro" id="IPR016641">
    <property type="entry name" value="EGD2/NACA0like"/>
</dbReference>
<feature type="region of interest" description="Disordered" evidence="1">
    <location>
        <begin position="1029"/>
        <end position="1060"/>
    </location>
</feature>
<dbReference type="Pfam" id="PF19026">
    <property type="entry name" value="UBA_HYPK"/>
    <property type="match status" value="1"/>
</dbReference>
<feature type="region of interest" description="Disordered" evidence="1">
    <location>
        <begin position="1171"/>
        <end position="1232"/>
    </location>
</feature>
<dbReference type="Gene3D" id="2.20.70.30">
    <property type="entry name" value="Nascent polypeptide-associated complex domain"/>
    <property type="match status" value="1"/>
</dbReference>
<feature type="non-terminal residue" evidence="3">
    <location>
        <position position="1370"/>
    </location>
</feature>
<feature type="compositionally biased region" description="Acidic residues" evidence="1">
    <location>
        <begin position="67"/>
        <end position="77"/>
    </location>
</feature>
<dbReference type="InterPro" id="IPR044034">
    <property type="entry name" value="NAC-like_UBA"/>
</dbReference>
<dbReference type="InterPro" id="IPR002715">
    <property type="entry name" value="Nas_poly-pep-assoc_cplx_dom"/>
</dbReference>
<dbReference type="InterPro" id="IPR038187">
    <property type="entry name" value="NAC_A/B_dom_sf"/>
</dbReference>
<feature type="compositionally biased region" description="Acidic residues" evidence="1">
    <location>
        <begin position="363"/>
        <end position="373"/>
    </location>
</feature>
<feature type="compositionally biased region" description="Basic and acidic residues" evidence="1">
    <location>
        <begin position="933"/>
        <end position="943"/>
    </location>
</feature>
<feature type="compositionally biased region" description="Low complexity" evidence="1">
    <location>
        <begin position="374"/>
        <end position="386"/>
    </location>
</feature>
<dbReference type="Pfam" id="PF01849">
    <property type="entry name" value="NAC"/>
    <property type="match status" value="1"/>
</dbReference>
<dbReference type="EMBL" id="CATNWA010015403">
    <property type="protein sequence ID" value="CAI9583020.1"/>
    <property type="molecule type" value="Genomic_DNA"/>
</dbReference>
<reference evidence="3" key="1">
    <citation type="submission" date="2023-05" db="EMBL/GenBank/DDBJ databases">
        <authorList>
            <person name="Stuckert A."/>
        </authorList>
    </citation>
    <scope>NUCLEOTIDE SEQUENCE</scope>
</reference>